<dbReference type="PANTHER" id="PTHR10579">
    <property type="entry name" value="CALCIUM-ACTIVATED CHLORIDE CHANNEL REGULATOR"/>
    <property type="match status" value="1"/>
</dbReference>
<dbReference type="Gene3D" id="3.40.50.410">
    <property type="entry name" value="von Willebrand factor, type A domain"/>
    <property type="match status" value="1"/>
</dbReference>
<evidence type="ECO:0000313" key="4">
    <source>
        <dbReference type="Proteomes" id="UP000199182"/>
    </source>
</evidence>
<evidence type="ECO:0000256" key="1">
    <source>
        <dbReference type="SAM" id="MobiDB-lite"/>
    </source>
</evidence>
<reference evidence="3 4" key="1">
    <citation type="submission" date="2016-10" db="EMBL/GenBank/DDBJ databases">
        <authorList>
            <person name="de Groot N.N."/>
        </authorList>
    </citation>
    <scope>NUCLEOTIDE SEQUENCE [LARGE SCALE GENOMIC DNA]</scope>
    <source>
        <strain evidence="3 4">CGMCC 1.5012</strain>
    </source>
</reference>
<feature type="domain" description="VWFA" evidence="2">
    <location>
        <begin position="588"/>
        <end position="785"/>
    </location>
</feature>
<dbReference type="EMBL" id="FNID01000003">
    <property type="protein sequence ID" value="SDM66168.1"/>
    <property type="molecule type" value="Genomic_DNA"/>
</dbReference>
<name>A0A1G9V217_9FIRM</name>
<evidence type="ECO:0000259" key="2">
    <source>
        <dbReference type="PROSITE" id="PS50234"/>
    </source>
</evidence>
<dbReference type="InterPro" id="IPR036465">
    <property type="entry name" value="vWFA_dom_sf"/>
</dbReference>
<gene>
    <name evidence="3" type="ORF">SAMN05192585_10328</name>
</gene>
<feature type="region of interest" description="Disordered" evidence="1">
    <location>
        <begin position="342"/>
        <end position="419"/>
    </location>
</feature>
<feature type="region of interest" description="Disordered" evidence="1">
    <location>
        <begin position="287"/>
        <end position="324"/>
    </location>
</feature>
<dbReference type="CDD" id="cd00198">
    <property type="entry name" value="vWFA"/>
    <property type="match status" value="1"/>
</dbReference>
<keyword evidence="4" id="KW-1185">Reference proteome</keyword>
<feature type="compositionally biased region" description="Low complexity" evidence="1">
    <location>
        <begin position="342"/>
        <end position="416"/>
    </location>
</feature>
<protein>
    <submittedName>
        <fullName evidence="3">von Willebrand factor type A domain-containing protein</fullName>
    </submittedName>
</protein>
<dbReference type="Pfam" id="PF00092">
    <property type="entry name" value="VWA"/>
    <property type="match status" value="1"/>
</dbReference>
<dbReference type="PANTHER" id="PTHR10579:SF43">
    <property type="entry name" value="ZINC FINGER (C3HC4-TYPE RING FINGER) FAMILY PROTEIN"/>
    <property type="match status" value="1"/>
</dbReference>
<accession>A0A1G9V217</accession>
<dbReference type="Proteomes" id="UP000199182">
    <property type="component" value="Unassembled WGS sequence"/>
</dbReference>
<dbReference type="STRING" id="258515.SAMN05192585_10328"/>
<feature type="compositionally biased region" description="Low complexity" evidence="1">
    <location>
        <begin position="118"/>
        <end position="128"/>
    </location>
</feature>
<feature type="compositionally biased region" description="Low complexity" evidence="1">
    <location>
        <begin position="75"/>
        <end position="97"/>
    </location>
</feature>
<feature type="compositionally biased region" description="Polar residues" evidence="1">
    <location>
        <begin position="129"/>
        <end position="155"/>
    </location>
</feature>
<dbReference type="AlphaFoldDB" id="A0A1G9V217"/>
<dbReference type="PROSITE" id="PS50234">
    <property type="entry name" value="VWFA"/>
    <property type="match status" value="1"/>
</dbReference>
<evidence type="ECO:0000313" key="3">
    <source>
        <dbReference type="EMBL" id="SDM66168.1"/>
    </source>
</evidence>
<dbReference type="InterPro" id="IPR051266">
    <property type="entry name" value="CLCR"/>
</dbReference>
<dbReference type="RefSeq" id="WP_205408645.1">
    <property type="nucleotide sequence ID" value="NZ_FNID01000003.1"/>
</dbReference>
<feature type="region of interest" description="Disordered" evidence="1">
    <location>
        <begin position="118"/>
        <end position="165"/>
    </location>
</feature>
<proteinExistence type="predicted"/>
<organism evidence="3 4">
    <name type="scientific">Acetanaerobacterium elongatum</name>
    <dbReference type="NCBI Taxonomy" id="258515"/>
    <lineage>
        <taxon>Bacteria</taxon>
        <taxon>Bacillati</taxon>
        <taxon>Bacillota</taxon>
        <taxon>Clostridia</taxon>
        <taxon>Eubacteriales</taxon>
        <taxon>Oscillospiraceae</taxon>
        <taxon>Acetanaerobacterium</taxon>
    </lineage>
</organism>
<sequence length="1256" mass="133914">MVKNFKTSGAKRLFSLLVVVGLLVSLAFNSSLSLAAKEEKDEHTHELIVHAEEILAALENGNVSVGESSNGTTLPGDSVSPSPVIVPPGQSSPPGGSVIASVEQNQFLFASAMSTAGSSEAPAAPGSSVTPGSSAVPGSSTAPGSSTIPGSSSVPGGTPEVTKKTSLIDQIDIPFGSKTMKADLEEHLKNNLPVRFFDHSDIGCNSCQALVTVNPSTKKLSIIAINSSETETHTFKLSIVNKDNSPLKLKDVSQEVTSAEKKTFDGEIKESDIPAGAEVEIIEVITGSESSTASSSQPASSSEAISSSSESSESGSSIGTEPSVNEALAASRSFAYAATANTSHESAASEESSSTSSAGDNSVSSSSDASSEASSSATSSSEQSSTTSSAASSEVSSAASSSDTSSSSSSSGTGESRPADEVLKTVALVIQTETANLGVQAYAGTDLKVPSGITMLKASQAPLPSPNDVVVDKQATYIPSSDRMYQVSMNAYAPKGNAPTVDIVLVLDASGSMPWLITQPTEEIGLNKLQPYTNPPTQYDFSYYKYFVLSSSSYIPIEYLSTVPNGYSGNVQDNGWYRIESNSNGTKQIKAKITGSDRIFIKGPTDKTKLEMLQDSAKNFVTSVAAVSPNSKIGVVSFNHDAATLIGMTQMTSSGAASVNSAISNIHLTGDTRHDRGLKFAQTLLEPLKNDGLNKYVILFTDGEPRASKDENGNPITQDQIESNAISIARSLKLDTKLKIFSIGLYDNGISDHWKDFIAGLASSTGLPYYYDASNSDLNDVFNTIFSGIAQGFTGAVVTDVINERFKLTSGSRAALEAEGAVITTDSLNRDVITWNNQTIPCTGNAATGWKKTFTIQAKENYVGGNQVPTNDDGSQLSFSNTTIKKVFRRPVVDVPLRYDLDAKDGYFYIGDEVGASARLAGLYQQKHQWETYGDTTITYSAVNDSGTPLTGRLTADTPYKLRAMVTPNTPGTYPATSFTSDSKKLYMLSPAITLSDFSIFAGESTNLNERAAAPVWQYKSGPNSYTQKNPAWVYAGSGISDAPPTLVYSFKNRATNAQVNTPVTLFEKTNFDILAWRTDIEKNSNFNFNLFVRYTNSSKNPPAQGCNGWFTIDVQFGSITVNKQISDNWEPHGDPIFVYKLDRLNATGGVEQSYNDYIRFTGGSTGERSIIFDKLPKGTYRLTELDTLRYQLQSIYAPNGTNISIPGKSVDFSVSKTNKTPYATFVNIKVENKWFSDTDVVKNTFKVGSWTTTPR</sequence>
<dbReference type="SUPFAM" id="SSF53300">
    <property type="entry name" value="vWA-like"/>
    <property type="match status" value="1"/>
</dbReference>
<dbReference type="InterPro" id="IPR002035">
    <property type="entry name" value="VWF_A"/>
</dbReference>
<dbReference type="SMART" id="SM00327">
    <property type="entry name" value="VWA"/>
    <property type="match status" value="1"/>
</dbReference>
<feature type="region of interest" description="Disordered" evidence="1">
    <location>
        <begin position="66"/>
        <end position="97"/>
    </location>
</feature>